<reference evidence="3 4" key="1">
    <citation type="submission" date="2016-06" db="EMBL/GenBank/DDBJ databases">
        <authorList>
            <person name="Haines A.N."/>
            <person name="Council K.R."/>
        </authorList>
    </citation>
    <scope>NUCLEOTIDE SEQUENCE [LARGE SCALE GENOMIC DNA]</scope>
    <source>
        <strain evidence="3 4">SP158-29</strain>
    </source>
</reference>
<comment type="caution">
    <text evidence="3">The sequence shown here is derived from an EMBL/GenBank/DDBJ whole genome shotgun (WGS) entry which is preliminary data.</text>
</comment>
<proteinExistence type="predicted"/>
<evidence type="ECO:0000259" key="1">
    <source>
        <dbReference type="Pfam" id="PF20037"/>
    </source>
</evidence>
<evidence type="ECO:0000313" key="4">
    <source>
        <dbReference type="Proteomes" id="UP000217465"/>
    </source>
</evidence>
<dbReference type="GeneID" id="61421895"/>
<feature type="domain" description="DUF6440" evidence="1">
    <location>
        <begin position="8"/>
        <end position="49"/>
    </location>
</feature>
<reference evidence="2" key="2">
    <citation type="submission" date="2023-03" db="EMBL/GenBank/DDBJ databases">
        <authorList>
            <person name="Shen W."/>
            <person name="Cai J."/>
        </authorList>
    </citation>
    <scope>NUCLEOTIDE SEQUENCE</scope>
    <source>
        <strain evidence="2">P82-2</strain>
    </source>
</reference>
<name>A0A0E2UQR4_9STRE</name>
<dbReference type="RefSeq" id="WP_003105051.1">
    <property type="nucleotide sequence ID" value="NZ_BAWT01000004.1"/>
</dbReference>
<gene>
    <name evidence="3" type="ORF">A9Y57_02036</name>
    <name evidence="2" type="ORF">P7G31_06450</name>
</gene>
<dbReference type="Pfam" id="PF20037">
    <property type="entry name" value="DUF6440"/>
    <property type="match status" value="1"/>
</dbReference>
<dbReference type="Proteomes" id="UP001180515">
    <property type="component" value="Unassembled WGS sequence"/>
</dbReference>
<evidence type="ECO:0000313" key="3">
    <source>
        <dbReference type="EMBL" id="PCH10746.1"/>
    </source>
</evidence>
<evidence type="ECO:0000313" key="2">
    <source>
        <dbReference type="EMBL" id="MDT2731885.1"/>
    </source>
</evidence>
<sequence>MSKISKDRFSVINTDFGTQVIVDNETGVEYYKNGNHIIPLLEANGKPKLNREWLSNQ</sequence>
<accession>A0A0E2UQR4</accession>
<dbReference type="EMBL" id="NSGR01000010">
    <property type="protein sequence ID" value="PCH10746.1"/>
    <property type="molecule type" value="Genomic_DNA"/>
</dbReference>
<dbReference type="AlphaFoldDB" id="A0A0E2UQR4"/>
<dbReference type="Proteomes" id="UP000217465">
    <property type="component" value="Unassembled WGS sequence"/>
</dbReference>
<dbReference type="EMBL" id="JARQAG010000008">
    <property type="protein sequence ID" value="MDT2731885.1"/>
    <property type="molecule type" value="Genomic_DNA"/>
</dbReference>
<organism evidence="3 4">
    <name type="scientific">Streptococcus parauberis</name>
    <dbReference type="NCBI Taxonomy" id="1348"/>
    <lineage>
        <taxon>Bacteria</taxon>
        <taxon>Bacillati</taxon>
        <taxon>Bacillota</taxon>
        <taxon>Bacilli</taxon>
        <taxon>Lactobacillales</taxon>
        <taxon>Streptococcaceae</taxon>
        <taxon>Streptococcus</taxon>
    </lineage>
</organism>
<protein>
    <submittedName>
        <fullName evidence="2">DUF6440 family protein</fullName>
    </submittedName>
</protein>
<dbReference type="InterPro" id="IPR045515">
    <property type="entry name" value="DUF6440"/>
</dbReference>